<sequence length="219" mass="24951">MNTLGDRLKYLRKLHNIKQQDLSNATNISRSNISKIENNSLSPTATAIIALSNFFRVSTDWLLIGKEDTFNKAKEGSAEYFIENYTIDGKPADPSNIFNPQRKTLLKQIWETFVTLIKEESNVNMNKNTPDQTYGVFAIKNDFPDLYKEIKAIKELGAVDNIYIKEIVELLKELPPSELKEIKNYVNYRLQSYNEANKKGESSTFTHGEETATLDDATA</sequence>
<dbReference type="STRING" id="36842.SAMN02194393_02169"/>
<dbReference type="RefSeq" id="WP_170917366.1">
    <property type="nucleotide sequence ID" value="NZ_FUZT01000005.1"/>
</dbReference>
<dbReference type="AlphaFoldDB" id="A0A1T5L6E4"/>
<accession>A0A1T5L6E4</accession>
<evidence type="ECO:0000313" key="7">
    <source>
        <dbReference type="Proteomes" id="UP000190285"/>
    </source>
</evidence>
<dbReference type="EMBL" id="FUZT01000006">
    <property type="protein sequence ID" value="SKC71531.1"/>
    <property type="molecule type" value="Genomic_DNA"/>
</dbReference>
<dbReference type="SMART" id="SM00530">
    <property type="entry name" value="HTH_XRE"/>
    <property type="match status" value="1"/>
</dbReference>
<evidence type="ECO:0000256" key="2">
    <source>
        <dbReference type="SAM" id="MobiDB-lite"/>
    </source>
</evidence>
<keyword evidence="7" id="KW-1185">Reference proteome</keyword>
<reference evidence="5 7" key="1">
    <citation type="submission" date="2017-02" db="EMBL/GenBank/DDBJ databases">
        <authorList>
            <person name="Peterson S.W."/>
        </authorList>
    </citation>
    <scope>NUCLEOTIDE SEQUENCE [LARGE SCALE GENOMIC DNA]</scope>
    <source>
        <strain evidence="5 7">M1</strain>
    </source>
</reference>
<dbReference type="EMBL" id="FUZT01000008">
    <property type="protein sequence ID" value="SKC80281.1"/>
    <property type="molecule type" value="Genomic_DNA"/>
</dbReference>
<evidence type="ECO:0000259" key="3">
    <source>
        <dbReference type="PROSITE" id="PS50943"/>
    </source>
</evidence>
<gene>
    <name evidence="4" type="ORF">SAMN02194393_02169</name>
    <name evidence="5" type="ORF">SAMN02194393_02483</name>
    <name evidence="6" type="ORF">SAMN02194393_03480</name>
</gene>
<dbReference type="InterPro" id="IPR010982">
    <property type="entry name" value="Lambda_DNA-bd_dom_sf"/>
</dbReference>
<evidence type="ECO:0000313" key="5">
    <source>
        <dbReference type="EMBL" id="SKC71531.1"/>
    </source>
</evidence>
<evidence type="ECO:0000313" key="6">
    <source>
        <dbReference type="EMBL" id="SKC80281.1"/>
    </source>
</evidence>
<keyword evidence="1" id="KW-0238">DNA-binding</keyword>
<dbReference type="GO" id="GO:0003677">
    <property type="term" value="F:DNA binding"/>
    <property type="evidence" value="ECO:0007669"/>
    <property type="project" value="UniProtKB-KW"/>
</dbReference>
<feature type="region of interest" description="Disordered" evidence="2">
    <location>
        <begin position="199"/>
        <end position="219"/>
    </location>
</feature>
<dbReference type="Gene3D" id="1.10.260.40">
    <property type="entry name" value="lambda repressor-like DNA-binding domains"/>
    <property type="match status" value="1"/>
</dbReference>
<dbReference type="PANTHER" id="PTHR46558">
    <property type="entry name" value="TRACRIPTIONAL REGULATORY PROTEIN-RELATED-RELATED"/>
    <property type="match status" value="1"/>
</dbReference>
<dbReference type="PANTHER" id="PTHR46558:SF13">
    <property type="entry name" value="HTH-TYPE TRANSCRIPTIONAL REGULATOR IMMR"/>
    <property type="match status" value="1"/>
</dbReference>
<proteinExistence type="predicted"/>
<dbReference type="PROSITE" id="PS50943">
    <property type="entry name" value="HTH_CROC1"/>
    <property type="match status" value="1"/>
</dbReference>
<dbReference type="InterPro" id="IPR001387">
    <property type="entry name" value="Cro/C1-type_HTH"/>
</dbReference>
<organism evidence="5 7">
    <name type="scientific">Maledivibacter halophilus</name>
    <dbReference type="NCBI Taxonomy" id="36842"/>
    <lineage>
        <taxon>Bacteria</taxon>
        <taxon>Bacillati</taxon>
        <taxon>Bacillota</taxon>
        <taxon>Clostridia</taxon>
        <taxon>Peptostreptococcales</taxon>
        <taxon>Caminicellaceae</taxon>
        <taxon>Maledivibacter</taxon>
    </lineage>
</organism>
<dbReference type="Pfam" id="PF01381">
    <property type="entry name" value="HTH_3"/>
    <property type="match status" value="1"/>
</dbReference>
<feature type="domain" description="HTH cro/C1-type" evidence="3">
    <location>
        <begin position="8"/>
        <end position="62"/>
    </location>
</feature>
<evidence type="ECO:0000256" key="1">
    <source>
        <dbReference type="ARBA" id="ARBA00023125"/>
    </source>
</evidence>
<dbReference type="EMBL" id="FUZT01000005">
    <property type="protein sequence ID" value="SKC68638.1"/>
    <property type="molecule type" value="Genomic_DNA"/>
</dbReference>
<dbReference type="CDD" id="cd00093">
    <property type="entry name" value="HTH_XRE"/>
    <property type="match status" value="1"/>
</dbReference>
<evidence type="ECO:0000313" key="4">
    <source>
        <dbReference type="EMBL" id="SKC68638.1"/>
    </source>
</evidence>
<dbReference type="Proteomes" id="UP000190285">
    <property type="component" value="Unassembled WGS sequence"/>
</dbReference>
<protein>
    <submittedName>
        <fullName evidence="5">Transcriptional regulator, contains XRE-family HTH domain</fullName>
    </submittedName>
</protein>
<dbReference type="SUPFAM" id="SSF47413">
    <property type="entry name" value="lambda repressor-like DNA-binding domains"/>
    <property type="match status" value="1"/>
</dbReference>
<name>A0A1T5L6E4_9FIRM</name>